<dbReference type="PANTHER" id="PTHR30589">
    <property type="entry name" value="PROLIPOPROTEIN DIACYLGLYCERYL TRANSFERASE"/>
    <property type="match status" value="1"/>
</dbReference>
<comment type="similarity">
    <text evidence="1">Belongs to the Lgt family.</text>
</comment>
<dbReference type="Pfam" id="PF01790">
    <property type="entry name" value="LGT"/>
    <property type="match status" value="1"/>
</dbReference>
<evidence type="ECO:0000256" key="1">
    <source>
        <dbReference type="ARBA" id="ARBA00007150"/>
    </source>
</evidence>
<evidence type="ECO:0000256" key="4">
    <source>
        <dbReference type="ARBA" id="ARBA00022692"/>
    </source>
</evidence>
<keyword evidence="3 8" id="KW-0808">Transferase</keyword>
<name>A0A4Q7YWJ6_9BACT</name>
<dbReference type="OrthoDB" id="118679at2"/>
<keyword evidence="6 7" id="KW-0472">Membrane</keyword>
<keyword evidence="5 7" id="KW-1133">Transmembrane helix</keyword>
<comment type="caution">
    <text evidence="8">The sequence shown here is derived from an EMBL/GenBank/DDBJ whole genome shotgun (WGS) entry which is preliminary data.</text>
</comment>
<keyword evidence="4 7" id="KW-0812">Transmembrane</keyword>
<dbReference type="GO" id="GO:0008961">
    <property type="term" value="F:phosphatidylglycerol-prolipoprotein diacylglyceryl transferase activity"/>
    <property type="evidence" value="ECO:0007669"/>
    <property type="project" value="InterPro"/>
</dbReference>
<evidence type="ECO:0000256" key="2">
    <source>
        <dbReference type="ARBA" id="ARBA00022475"/>
    </source>
</evidence>
<dbReference type="RefSeq" id="WP_130420068.1">
    <property type="nucleotide sequence ID" value="NZ_SHKW01000001.1"/>
</dbReference>
<protein>
    <submittedName>
        <fullName evidence="8">Phosphatidylglycerol:prolipoprotein diacylglycerol transferase</fullName>
    </submittedName>
</protein>
<evidence type="ECO:0000256" key="7">
    <source>
        <dbReference type="SAM" id="Phobius"/>
    </source>
</evidence>
<evidence type="ECO:0000313" key="9">
    <source>
        <dbReference type="Proteomes" id="UP000292958"/>
    </source>
</evidence>
<accession>A0A4Q7YWJ6</accession>
<proteinExistence type="inferred from homology"/>
<organism evidence="8 9">
    <name type="scientific">Edaphobacter modestus</name>
    <dbReference type="NCBI Taxonomy" id="388466"/>
    <lineage>
        <taxon>Bacteria</taxon>
        <taxon>Pseudomonadati</taxon>
        <taxon>Acidobacteriota</taxon>
        <taxon>Terriglobia</taxon>
        <taxon>Terriglobales</taxon>
        <taxon>Acidobacteriaceae</taxon>
        <taxon>Edaphobacter</taxon>
    </lineage>
</organism>
<feature type="transmembrane region" description="Helical" evidence="7">
    <location>
        <begin position="72"/>
        <end position="100"/>
    </location>
</feature>
<dbReference type="EMBL" id="SHKW01000001">
    <property type="protein sequence ID" value="RZU42292.1"/>
    <property type="molecule type" value="Genomic_DNA"/>
</dbReference>
<feature type="transmembrane region" description="Helical" evidence="7">
    <location>
        <begin position="221"/>
        <end position="237"/>
    </location>
</feature>
<feature type="transmembrane region" description="Helical" evidence="7">
    <location>
        <begin position="159"/>
        <end position="178"/>
    </location>
</feature>
<evidence type="ECO:0000313" key="8">
    <source>
        <dbReference type="EMBL" id="RZU42292.1"/>
    </source>
</evidence>
<gene>
    <name evidence="8" type="ORF">BDD14_3852</name>
</gene>
<feature type="transmembrane region" description="Helical" evidence="7">
    <location>
        <begin position="112"/>
        <end position="132"/>
    </location>
</feature>
<evidence type="ECO:0000256" key="5">
    <source>
        <dbReference type="ARBA" id="ARBA00022989"/>
    </source>
</evidence>
<dbReference type="Proteomes" id="UP000292958">
    <property type="component" value="Unassembled WGS sequence"/>
</dbReference>
<dbReference type="InterPro" id="IPR001640">
    <property type="entry name" value="Lgt"/>
</dbReference>
<dbReference type="GO" id="GO:0005886">
    <property type="term" value="C:plasma membrane"/>
    <property type="evidence" value="ECO:0007669"/>
    <property type="project" value="InterPro"/>
</dbReference>
<feature type="transmembrane region" description="Helical" evidence="7">
    <location>
        <begin position="44"/>
        <end position="66"/>
    </location>
</feature>
<evidence type="ECO:0000256" key="3">
    <source>
        <dbReference type="ARBA" id="ARBA00022679"/>
    </source>
</evidence>
<keyword evidence="9" id="KW-1185">Reference proteome</keyword>
<reference evidence="8 9" key="1">
    <citation type="submission" date="2019-02" db="EMBL/GenBank/DDBJ databases">
        <title>Genomic Encyclopedia of Archaeal and Bacterial Type Strains, Phase II (KMG-II): from individual species to whole genera.</title>
        <authorList>
            <person name="Goeker M."/>
        </authorList>
    </citation>
    <scope>NUCLEOTIDE SEQUENCE [LARGE SCALE GENOMIC DNA]</scope>
    <source>
        <strain evidence="8 9">DSM 18101</strain>
    </source>
</reference>
<sequence length="248" mass="26717">MHPSLFHFGFLTIPTFGLLAAIGLMLALGLSLRTAAIVGLNPDRLWNAGLFAVIAAFVLSRLLLVLTNLHSFFAYPILLLMVPSLTPLGLLLTAVATAMYLRTHELHMLSAIDAWAPCATLAWAFLALGHFAEGSDPGLPSNLSWAKPVPPGALRLHPVAIYSALAAAILTLLLLVFLPRRRRVGDIAALGLAGSGLAQFLLSFFREPALYDNALGRMLDPIQWVALGMIVLAALLWQQPRKLIPHAV</sequence>
<keyword evidence="2" id="KW-1003">Cell membrane</keyword>
<keyword evidence="8" id="KW-0449">Lipoprotein</keyword>
<feature type="transmembrane region" description="Helical" evidence="7">
    <location>
        <begin position="6"/>
        <end position="32"/>
    </location>
</feature>
<dbReference type="GO" id="GO:0042158">
    <property type="term" value="P:lipoprotein biosynthetic process"/>
    <property type="evidence" value="ECO:0007669"/>
    <property type="project" value="InterPro"/>
</dbReference>
<dbReference type="AlphaFoldDB" id="A0A4Q7YWJ6"/>
<evidence type="ECO:0000256" key="6">
    <source>
        <dbReference type="ARBA" id="ARBA00023136"/>
    </source>
</evidence>
<dbReference type="PANTHER" id="PTHR30589:SF0">
    <property type="entry name" value="PHOSPHATIDYLGLYCEROL--PROLIPOPROTEIN DIACYLGLYCERYL TRANSFERASE"/>
    <property type="match status" value="1"/>
</dbReference>
<feature type="transmembrane region" description="Helical" evidence="7">
    <location>
        <begin position="187"/>
        <end position="205"/>
    </location>
</feature>